<dbReference type="InterPro" id="IPR036950">
    <property type="entry name" value="PBP_transglycosylase"/>
</dbReference>
<dbReference type="AlphaFoldDB" id="A0A3M6QTP9"/>
<keyword evidence="7" id="KW-1185">Reference proteome</keyword>
<evidence type="ECO:0000313" key="7">
    <source>
        <dbReference type="Proteomes" id="UP000278006"/>
    </source>
</evidence>
<evidence type="ECO:0000259" key="5">
    <source>
        <dbReference type="Pfam" id="PF00912"/>
    </source>
</evidence>
<evidence type="ECO:0000256" key="1">
    <source>
        <dbReference type="ARBA" id="ARBA00004752"/>
    </source>
</evidence>
<dbReference type="InterPro" id="IPR023346">
    <property type="entry name" value="Lysozyme-like_dom_sf"/>
</dbReference>
<proteinExistence type="predicted"/>
<comment type="caution">
    <text evidence="6">The sequence shown here is derived from an EMBL/GenBank/DDBJ whole genome shotgun (WGS) entry which is preliminary data.</text>
</comment>
<evidence type="ECO:0000256" key="2">
    <source>
        <dbReference type="ARBA" id="ARBA00022679"/>
    </source>
</evidence>
<dbReference type="Proteomes" id="UP000278006">
    <property type="component" value="Unassembled WGS sequence"/>
</dbReference>
<dbReference type="PANTHER" id="PTHR32282">
    <property type="entry name" value="BINDING PROTEIN TRANSPEPTIDASE, PUTATIVE-RELATED"/>
    <property type="match status" value="1"/>
</dbReference>
<feature type="domain" description="Glycosyl transferase family 51" evidence="5">
    <location>
        <begin position="251"/>
        <end position="409"/>
    </location>
</feature>
<feature type="region of interest" description="Disordered" evidence="3">
    <location>
        <begin position="416"/>
        <end position="441"/>
    </location>
</feature>
<dbReference type="Gene3D" id="1.10.3810.10">
    <property type="entry name" value="Biosynthetic peptidoglycan transglycosylase-like"/>
    <property type="match status" value="1"/>
</dbReference>
<feature type="transmembrane region" description="Helical" evidence="4">
    <location>
        <begin position="12"/>
        <end position="33"/>
    </location>
</feature>
<dbReference type="GO" id="GO:0008955">
    <property type="term" value="F:peptidoglycan glycosyltransferase activity"/>
    <property type="evidence" value="ECO:0007669"/>
    <property type="project" value="TreeGrafter"/>
</dbReference>
<dbReference type="PANTHER" id="PTHR32282:SF33">
    <property type="entry name" value="PEPTIDOGLYCAN GLYCOSYLTRANSFERASE"/>
    <property type="match status" value="1"/>
</dbReference>
<dbReference type="OrthoDB" id="8835701at2"/>
<gene>
    <name evidence="6" type="ORF">D8I35_07665</name>
</gene>
<comment type="pathway">
    <text evidence="1">Cell wall biogenesis; peptidoglycan biosynthesis.</text>
</comment>
<dbReference type="InterPro" id="IPR001264">
    <property type="entry name" value="Glyco_trans_51"/>
</dbReference>
<keyword evidence="4" id="KW-0812">Transmembrane</keyword>
<accession>A0A3M6QTP9</accession>
<keyword evidence="4" id="KW-0472">Membrane</keyword>
<dbReference type="SUPFAM" id="SSF53955">
    <property type="entry name" value="Lysozyme-like"/>
    <property type="match status" value="1"/>
</dbReference>
<protein>
    <submittedName>
        <fullName evidence="6">Glycosyl transferase</fullName>
    </submittedName>
</protein>
<dbReference type="Pfam" id="PF00912">
    <property type="entry name" value="Transgly"/>
    <property type="match status" value="1"/>
</dbReference>
<evidence type="ECO:0000313" key="6">
    <source>
        <dbReference type="EMBL" id="RMX06406.1"/>
    </source>
</evidence>
<dbReference type="InterPro" id="IPR050396">
    <property type="entry name" value="Glycosyltr_51/Transpeptidase"/>
</dbReference>
<evidence type="ECO:0000256" key="3">
    <source>
        <dbReference type="SAM" id="MobiDB-lite"/>
    </source>
</evidence>
<dbReference type="EMBL" id="RDQO01000002">
    <property type="protein sequence ID" value="RMX06406.1"/>
    <property type="molecule type" value="Genomic_DNA"/>
</dbReference>
<evidence type="ECO:0000256" key="4">
    <source>
        <dbReference type="SAM" id="Phobius"/>
    </source>
</evidence>
<keyword evidence="2 6" id="KW-0808">Transferase</keyword>
<organism evidence="6 7">
    <name type="scientific">Corticibacter populi</name>
    <dbReference type="NCBI Taxonomy" id="1550736"/>
    <lineage>
        <taxon>Bacteria</taxon>
        <taxon>Pseudomonadati</taxon>
        <taxon>Pseudomonadota</taxon>
        <taxon>Betaproteobacteria</taxon>
        <taxon>Burkholderiales</taxon>
        <taxon>Comamonadaceae</taxon>
        <taxon>Corticibacter</taxon>
    </lineage>
</organism>
<sequence length="441" mass="48597">MPLLKNALRWTAMAAAMVLAGGLALATGLLWYLHPQPGDWQLRLPLLRLADQRFDAPVSIAAAVRLLSQPGVGRLLDGSTWQTPAGLLHIRWDAAQQAQQLRCAPCRLLLPALGSAPLELPELEVSLHGQTQGQGHDAVEQLRGQWRANGIHGQWQGTLDAHAIEVELHLQDQPLQEAFALFGGAIPELAHAHIEGSITLNAQARWPAGAFSVDPALSGFAVSGLDTRRLLQAPHRCQTDGAPPIATDGLLARAVIAAEDQRFFEHPGYDLIEWQHSLRQNQQARADGRPSRLRGASTLTQQLAKLAFTGDDRTALRKIRELLYAVEMEQSLGKARILQQYLQRVPWGEGQCGGQAAAQHYFGVDAADLNPAQAAWLAAMLHRPDYHARQWRGTGQIDLTRARWVLDQLRARPRDLTPRQRAQWQGRLEQLGRPRPQGKAG</sequence>
<name>A0A3M6QTP9_9BURK</name>
<keyword evidence="4" id="KW-1133">Transmembrane helix</keyword>
<reference evidence="6 7" key="1">
    <citation type="submission" date="2018-10" db="EMBL/GenBank/DDBJ databases">
        <title>Draft genome of Cortibacter populi DSM10536.</title>
        <authorList>
            <person name="Bernier A.-M."/>
            <person name="Bernard K."/>
        </authorList>
    </citation>
    <scope>NUCLEOTIDE SEQUENCE [LARGE SCALE GENOMIC DNA]</scope>
    <source>
        <strain evidence="6 7">DSM 105136</strain>
    </source>
</reference>